<name>A0ABW8DBI3_9GAMM</name>
<organism evidence="3 4">
    <name type="scientific">Legionella lytica</name>
    <dbReference type="NCBI Taxonomy" id="96232"/>
    <lineage>
        <taxon>Bacteria</taxon>
        <taxon>Pseudomonadati</taxon>
        <taxon>Pseudomonadota</taxon>
        <taxon>Gammaproteobacteria</taxon>
        <taxon>Legionellales</taxon>
        <taxon>Legionellaceae</taxon>
        <taxon>Legionella</taxon>
    </lineage>
</organism>
<dbReference type="Proteomes" id="UP001615550">
    <property type="component" value="Unassembled WGS sequence"/>
</dbReference>
<dbReference type="Pfam" id="PF01541">
    <property type="entry name" value="GIY-YIG"/>
    <property type="match status" value="1"/>
</dbReference>
<evidence type="ECO:0000259" key="2">
    <source>
        <dbReference type="PROSITE" id="PS50164"/>
    </source>
</evidence>
<dbReference type="PANTHER" id="PTHR34477:SF1">
    <property type="entry name" value="UPF0213 PROTEIN YHBQ"/>
    <property type="match status" value="1"/>
</dbReference>
<protein>
    <submittedName>
        <fullName evidence="3">GIY-YIG nuclease family protein</fullName>
    </submittedName>
</protein>
<gene>
    <name evidence="3" type="ORF">ACD661_11520</name>
</gene>
<accession>A0ABW8DBI3</accession>
<dbReference type="InterPro" id="IPR050190">
    <property type="entry name" value="UPF0213_domain"/>
</dbReference>
<comment type="caution">
    <text evidence="3">The sequence shown here is derived from an EMBL/GenBank/DDBJ whole genome shotgun (WGS) entry which is preliminary data.</text>
</comment>
<proteinExistence type="inferred from homology"/>
<dbReference type="SUPFAM" id="SSF82771">
    <property type="entry name" value="GIY-YIG endonuclease"/>
    <property type="match status" value="1"/>
</dbReference>
<dbReference type="EMBL" id="JBGORX010000004">
    <property type="protein sequence ID" value="MFJ1269186.1"/>
    <property type="molecule type" value="Genomic_DNA"/>
</dbReference>
<sequence length="98" mass="11514">MSEKSYWVYILHCNNQSYYTGYTDNLEKRFQQHLSGKGSKYTRSFKPIAIVQNWEVKTGKSIAMRIERYIKKLSKAQKEQLIANPYSDTLINLLSNQS</sequence>
<dbReference type="PANTHER" id="PTHR34477">
    <property type="entry name" value="UPF0213 PROTEIN YHBQ"/>
    <property type="match status" value="1"/>
</dbReference>
<dbReference type="PROSITE" id="PS50164">
    <property type="entry name" value="GIY_YIG"/>
    <property type="match status" value="1"/>
</dbReference>
<dbReference type="InterPro" id="IPR000305">
    <property type="entry name" value="GIY-YIG_endonuc"/>
</dbReference>
<reference evidence="3 4" key="1">
    <citation type="submission" date="2024-08" db="EMBL/GenBank/DDBJ databases">
        <title>Draft Genome Sequence of Legionella lytica strain DSB2004, Isolated From a Fire Sprinkler System.</title>
        <authorList>
            <person name="Everhart A.D."/>
            <person name="Kidane D.T."/>
            <person name="Farone A.L."/>
            <person name="Farone M.B."/>
        </authorList>
    </citation>
    <scope>NUCLEOTIDE SEQUENCE [LARGE SCALE GENOMIC DNA]</scope>
    <source>
        <strain evidence="3 4">DSB2004</strain>
    </source>
</reference>
<evidence type="ECO:0000313" key="4">
    <source>
        <dbReference type="Proteomes" id="UP001615550"/>
    </source>
</evidence>
<keyword evidence="4" id="KW-1185">Reference proteome</keyword>
<evidence type="ECO:0000256" key="1">
    <source>
        <dbReference type="ARBA" id="ARBA00007435"/>
    </source>
</evidence>
<dbReference type="CDD" id="cd10456">
    <property type="entry name" value="GIY-YIG_UPF0213"/>
    <property type="match status" value="1"/>
</dbReference>
<evidence type="ECO:0000313" key="3">
    <source>
        <dbReference type="EMBL" id="MFJ1269186.1"/>
    </source>
</evidence>
<dbReference type="InterPro" id="IPR035901">
    <property type="entry name" value="GIY-YIG_endonuc_sf"/>
</dbReference>
<feature type="domain" description="GIY-YIG" evidence="2">
    <location>
        <begin position="4"/>
        <end position="80"/>
    </location>
</feature>
<dbReference type="RefSeq" id="WP_400188009.1">
    <property type="nucleotide sequence ID" value="NZ_JBGORX010000004.1"/>
</dbReference>
<dbReference type="Gene3D" id="3.40.1440.10">
    <property type="entry name" value="GIY-YIG endonuclease"/>
    <property type="match status" value="1"/>
</dbReference>
<comment type="similarity">
    <text evidence="1">Belongs to the UPF0213 family.</text>
</comment>